<dbReference type="GO" id="GO:0052906">
    <property type="term" value="F:tRNA (guanine(37)-N1)-methyltransferase activity"/>
    <property type="evidence" value="ECO:0007669"/>
    <property type="project" value="UniProtKB-UniRule"/>
</dbReference>
<dbReference type="InterPro" id="IPR029026">
    <property type="entry name" value="tRNA_m1G_MTases_N"/>
</dbReference>
<dbReference type="Proteomes" id="UP000553193">
    <property type="component" value="Unassembled WGS sequence"/>
</dbReference>
<gene>
    <name evidence="15" type="primary">trmD</name>
    <name evidence="19" type="ORF">GGQ83_003159</name>
</gene>
<evidence type="ECO:0000256" key="6">
    <source>
        <dbReference type="ARBA" id="ARBA00014679"/>
    </source>
</evidence>
<feature type="domain" description="tRNA methyltransferase TRMD/TRM10-type" evidence="18">
    <location>
        <begin position="6"/>
        <end position="226"/>
    </location>
</feature>
<dbReference type="SUPFAM" id="SSF75217">
    <property type="entry name" value="alpha/beta knot"/>
    <property type="match status" value="1"/>
</dbReference>
<evidence type="ECO:0000256" key="8">
    <source>
        <dbReference type="ARBA" id="ARBA00022603"/>
    </source>
</evidence>
<dbReference type="InterPro" id="IPR023148">
    <property type="entry name" value="tRNA_m1G_MeTrfase_C_sf"/>
</dbReference>
<evidence type="ECO:0000256" key="11">
    <source>
        <dbReference type="ARBA" id="ARBA00022694"/>
    </source>
</evidence>
<dbReference type="InterPro" id="IPR029028">
    <property type="entry name" value="Alpha/beta_knot_MTases"/>
</dbReference>
<dbReference type="AlphaFoldDB" id="A0A840ADL1"/>
<evidence type="ECO:0000256" key="9">
    <source>
        <dbReference type="ARBA" id="ARBA00022679"/>
    </source>
</evidence>
<evidence type="ECO:0000259" key="18">
    <source>
        <dbReference type="Pfam" id="PF01746"/>
    </source>
</evidence>
<organism evidence="19 20">
    <name type="scientific">Roseococcus suduntuyensis</name>
    <dbReference type="NCBI Taxonomy" id="455361"/>
    <lineage>
        <taxon>Bacteria</taxon>
        <taxon>Pseudomonadati</taxon>
        <taxon>Pseudomonadota</taxon>
        <taxon>Alphaproteobacteria</taxon>
        <taxon>Acetobacterales</taxon>
        <taxon>Roseomonadaceae</taxon>
        <taxon>Roseococcus</taxon>
    </lineage>
</organism>
<dbReference type="NCBIfam" id="NF000648">
    <property type="entry name" value="PRK00026.1"/>
    <property type="match status" value="1"/>
</dbReference>
<dbReference type="Pfam" id="PF01746">
    <property type="entry name" value="tRNA_m1G_MT"/>
    <property type="match status" value="1"/>
</dbReference>
<evidence type="ECO:0000256" key="10">
    <source>
        <dbReference type="ARBA" id="ARBA00022691"/>
    </source>
</evidence>
<evidence type="ECO:0000256" key="5">
    <source>
        <dbReference type="ARBA" id="ARBA00012807"/>
    </source>
</evidence>
<keyword evidence="8 15" id="KW-0489">Methyltransferase</keyword>
<evidence type="ECO:0000313" key="20">
    <source>
        <dbReference type="Proteomes" id="UP000553193"/>
    </source>
</evidence>
<comment type="subcellular location">
    <subcellularLocation>
        <location evidence="2 15 17">Cytoplasm</location>
    </subcellularLocation>
</comment>
<accession>A0A840ADL1</accession>
<dbReference type="EMBL" id="JACIDJ010000006">
    <property type="protein sequence ID" value="MBB3899699.1"/>
    <property type="molecule type" value="Genomic_DNA"/>
</dbReference>
<dbReference type="FunFam" id="3.40.1280.10:FF:000001">
    <property type="entry name" value="tRNA (guanine-N(1)-)-methyltransferase"/>
    <property type="match status" value="1"/>
</dbReference>
<keyword evidence="9 15" id="KW-0808">Transferase</keyword>
<evidence type="ECO:0000256" key="16">
    <source>
        <dbReference type="PIRSR" id="PIRSR000386-1"/>
    </source>
</evidence>
<comment type="caution">
    <text evidence="19">The sequence shown here is derived from an EMBL/GenBank/DDBJ whole genome shotgun (WGS) entry which is preliminary data.</text>
</comment>
<feature type="binding site" evidence="15 16">
    <location>
        <begin position="134"/>
        <end position="139"/>
    </location>
    <ligand>
        <name>S-adenosyl-L-methionine</name>
        <dbReference type="ChEBI" id="CHEBI:59789"/>
    </ligand>
</feature>
<evidence type="ECO:0000256" key="15">
    <source>
        <dbReference type="HAMAP-Rule" id="MF_00605"/>
    </source>
</evidence>
<feature type="binding site" evidence="15 16">
    <location>
        <position position="114"/>
    </location>
    <ligand>
        <name>S-adenosyl-L-methionine</name>
        <dbReference type="ChEBI" id="CHEBI:59789"/>
    </ligand>
</feature>
<keyword evidence="11 15" id="KW-0819">tRNA processing</keyword>
<proteinExistence type="inferred from homology"/>
<name>A0A840ADL1_9PROT</name>
<keyword evidence="7 15" id="KW-0963">Cytoplasm</keyword>
<keyword evidence="10 15" id="KW-0949">S-adenosyl-L-methionine</keyword>
<comment type="catalytic activity">
    <reaction evidence="14 15 17">
        <text>guanosine(37) in tRNA + S-adenosyl-L-methionine = N(1)-methylguanosine(37) in tRNA + S-adenosyl-L-homocysteine + H(+)</text>
        <dbReference type="Rhea" id="RHEA:36899"/>
        <dbReference type="Rhea" id="RHEA-COMP:10145"/>
        <dbReference type="Rhea" id="RHEA-COMP:10147"/>
        <dbReference type="ChEBI" id="CHEBI:15378"/>
        <dbReference type="ChEBI" id="CHEBI:57856"/>
        <dbReference type="ChEBI" id="CHEBI:59789"/>
        <dbReference type="ChEBI" id="CHEBI:73542"/>
        <dbReference type="ChEBI" id="CHEBI:74269"/>
        <dbReference type="EC" id="2.1.1.228"/>
    </reaction>
</comment>
<reference evidence="19 20" key="1">
    <citation type="submission" date="2020-08" db="EMBL/GenBank/DDBJ databases">
        <title>Genomic Encyclopedia of Type Strains, Phase IV (KMG-IV): sequencing the most valuable type-strain genomes for metagenomic binning, comparative biology and taxonomic classification.</title>
        <authorList>
            <person name="Goeker M."/>
        </authorList>
    </citation>
    <scope>NUCLEOTIDE SEQUENCE [LARGE SCALE GENOMIC DNA]</scope>
    <source>
        <strain evidence="19 20">DSM 19979</strain>
    </source>
</reference>
<dbReference type="CDD" id="cd18080">
    <property type="entry name" value="TrmD-like"/>
    <property type="match status" value="1"/>
</dbReference>
<comment type="subunit">
    <text evidence="4 15 17">Homodimer.</text>
</comment>
<dbReference type="PANTHER" id="PTHR46417">
    <property type="entry name" value="TRNA (GUANINE-N(1)-)-METHYLTRANSFERASE"/>
    <property type="match status" value="1"/>
</dbReference>
<dbReference type="HAMAP" id="MF_00605">
    <property type="entry name" value="TrmD"/>
    <property type="match status" value="1"/>
</dbReference>
<evidence type="ECO:0000256" key="7">
    <source>
        <dbReference type="ARBA" id="ARBA00022490"/>
    </source>
</evidence>
<protein>
    <recommendedName>
        <fullName evidence="6 15">tRNA (guanine-N(1)-)-methyltransferase</fullName>
        <ecNumber evidence="5 15">2.1.1.228</ecNumber>
    </recommendedName>
    <alternativeName>
        <fullName evidence="12 15">M1G-methyltransferase</fullName>
    </alternativeName>
    <alternativeName>
        <fullName evidence="13 15">tRNA [GM37] methyltransferase</fullName>
    </alternativeName>
</protein>
<evidence type="ECO:0000256" key="4">
    <source>
        <dbReference type="ARBA" id="ARBA00011738"/>
    </source>
</evidence>
<dbReference type="Gene3D" id="1.10.1270.20">
    <property type="entry name" value="tRNA(m1g37)methyltransferase, domain 2"/>
    <property type="match status" value="1"/>
</dbReference>
<dbReference type="PANTHER" id="PTHR46417:SF1">
    <property type="entry name" value="TRNA (GUANINE-N(1)-)-METHYLTRANSFERASE"/>
    <property type="match status" value="1"/>
</dbReference>
<dbReference type="Gene3D" id="3.40.1280.10">
    <property type="match status" value="1"/>
</dbReference>
<evidence type="ECO:0000256" key="13">
    <source>
        <dbReference type="ARBA" id="ARBA00033392"/>
    </source>
</evidence>
<dbReference type="GO" id="GO:0005829">
    <property type="term" value="C:cytosol"/>
    <property type="evidence" value="ECO:0007669"/>
    <property type="project" value="TreeGrafter"/>
</dbReference>
<evidence type="ECO:0000256" key="14">
    <source>
        <dbReference type="ARBA" id="ARBA00047783"/>
    </source>
</evidence>
<evidence type="ECO:0000256" key="12">
    <source>
        <dbReference type="ARBA" id="ARBA00029736"/>
    </source>
</evidence>
<dbReference type="PIRSF" id="PIRSF000386">
    <property type="entry name" value="tRNA_mtase"/>
    <property type="match status" value="1"/>
</dbReference>
<sequence length="235" mass="25388">MSFHATALTLFPEMFPGPLGLSLAGRALREGIWRLDAQDIRAQAHDRHRTVDDTPFGGGAGMVMRPDVVDAAIAAAMPEGDTRPLVYLTPRGRLLDQALVREIASGPGVVLLCGRYEGVDQRVIEARAMREISLGDYVLSGGEMAALTLLDACVRLLPGVMGGAESALEESHSAGLLEYPHYTRPAEWQGRAVPPVLLSGHHAEVARWRREQAEAATRERRPDLWKRIAAGAAAA</sequence>
<evidence type="ECO:0000256" key="2">
    <source>
        <dbReference type="ARBA" id="ARBA00004496"/>
    </source>
</evidence>
<comment type="function">
    <text evidence="1 15 17">Specifically methylates guanosine-37 in various tRNAs.</text>
</comment>
<dbReference type="EC" id="2.1.1.228" evidence="5 15"/>
<evidence type="ECO:0000256" key="1">
    <source>
        <dbReference type="ARBA" id="ARBA00002634"/>
    </source>
</evidence>
<evidence type="ECO:0000256" key="17">
    <source>
        <dbReference type="RuleBase" id="RU003464"/>
    </source>
</evidence>
<comment type="similarity">
    <text evidence="3 15 17">Belongs to the RNA methyltransferase TrmD family.</text>
</comment>
<dbReference type="InterPro" id="IPR002649">
    <property type="entry name" value="tRNA_m1G_MeTrfase_TrmD"/>
</dbReference>
<dbReference type="NCBIfam" id="TIGR00088">
    <property type="entry name" value="trmD"/>
    <property type="match status" value="1"/>
</dbReference>
<evidence type="ECO:0000313" key="19">
    <source>
        <dbReference type="EMBL" id="MBB3899699.1"/>
    </source>
</evidence>
<dbReference type="RefSeq" id="WP_184385711.1">
    <property type="nucleotide sequence ID" value="NZ_JACIDJ010000006.1"/>
</dbReference>
<keyword evidence="20" id="KW-1185">Reference proteome</keyword>
<evidence type="ECO:0000256" key="3">
    <source>
        <dbReference type="ARBA" id="ARBA00007630"/>
    </source>
</evidence>
<dbReference type="GO" id="GO:0002939">
    <property type="term" value="P:tRNA N1-guanine methylation"/>
    <property type="evidence" value="ECO:0007669"/>
    <property type="project" value="TreeGrafter"/>
</dbReference>
<dbReference type="InterPro" id="IPR016009">
    <property type="entry name" value="tRNA_MeTrfase_TRMD/TRM10"/>
</dbReference>